<reference evidence="2" key="1">
    <citation type="submission" date="2023-03" db="EMBL/GenBank/DDBJ databases">
        <title>Amycolatopsis taiwanensis NBRC 103393.</title>
        <authorList>
            <person name="Ichikawa N."/>
            <person name="Sato H."/>
            <person name="Tonouchi N."/>
        </authorList>
    </citation>
    <scope>NUCLEOTIDE SEQUENCE</scope>
    <source>
        <strain evidence="2">NBRC 103393</strain>
    </source>
</reference>
<sequence>MSSFDEKAATWDDQAKTKRAHVVAAAIRRAVNPTGATRVLEYGAGTGLVSQELAGSVGPLTLADPSAGMREVMHSKLATGALPASSRIWDLDLSAGRIPDERFDLVVTVMTLHHIPDLTPVLDGFARLLDSGGHLCVVDLVKEDGSFHHDGDFHGHHGFDTQDLSTKLESAGFTDVHVEQVYEVVKDGATYPLFLATCTKVGCEAPSS</sequence>
<keyword evidence="3" id="KW-1185">Reference proteome</keyword>
<dbReference type="Pfam" id="PF13489">
    <property type="entry name" value="Methyltransf_23"/>
    <property type="match status" value="1"/>
</dbReference>
<dbReference type="PANTHER" id="PTHR43861:SF3">
    <property type="entry name" value="PUTATIVE (AFU_ORTHOLOGUE AFUA_2G14390)-RELATED"/>
    <property type="match status" value="1"/>
</dbReference>
<dbReference type="SUPFAM" id="SSF53335">
    <property type="entry name" value="S-adenosyl-L-methionine-dependent methyltransferases"/>
    <property type="match status" value="1"/>
</dbReference>
<dbReference type="Proteomes" id="UP001165136">
    <property type="component" value="Unassembled WGS sequence"/>
</dbReference>
<evidence type="ECO:0000313" key="2">
    <source>
        <dbReference type="EMBL" id="GLY71159.1"/>
    </source>
</evidence>
<dbReference type="PANTHER" id="PTHR43861">
    <property type="entry name" value="TRANS-ACONITATE 2-METHYLTRANSFERASE-RELATED"/>
    <property type="match status" value="1"/>
</dbReference>
<protein>
    <submittedName>
        <fullName evidence="2">Methyltransferase</fullName>
    </submittedName>
</protein>
<accession>A0A9W6R8T9</accession>
<keyword evidence="1" id="KW-0808">Transferase</keyword>
<gene>
    <name evidence="2" type="ORF">Atai01_77780</name>
</gene>
<dbReference type="Gene3D" id="3.40.50.150">
    <property type="entry name" value="Vaccinia Virus protein VP39"/>
    <property type="match status" value="1"/>
</dbReference>
<evidence type="ECO:0000313" key="3">
    <source>
        <dbReference type="Proteomes" id="UP001165136"/>
    </source>
</evidence>
<dbReference type="InterPro" id="IPR029063">
    <property type="entry name" value="SAM-dependent_MTases_sf"/>
</dbReference>
<dbReference type="GO" id="GO:0008168">
    <property type="term" value="F:methyltransferase activity"/>
    <property type="evidence" value="ECO:0007669"/>
    <property type="project" value="UniProtKB-KW"/>
</dbReference>
<organism evidence="2 3">
    <name type="scientific">Amycolatopsis taiwanensis</name>
    <dbReference type="NCBI Taxonomy" id="342230"/>
    <lineage>
        <taxon>Bacteria</taxon>
        <taxon>Bacillati</taxon>
        <taxon>Actinomycetota</taxon>
        <taxon>Actinomycetes</taxon>
        <taxon>Pseudonocardiales</taxon>
        <taxon>Pseudonocardiaceae</taxon>
        <taxon>Amycolatopsis</taxon>
    </lineage>
</organism>
<keyword evidence="2" id="KW-0489">Methyltransferase</keyword>
<comment type="caution">
    <text evidence="2">The sequence shown here is derived from an EMBL/GenBank/DDBJ whole genome shotgun (WGS) entry which is preliminary data.</text>
</comment>
<dbReference type="AlphaFoldDB" id="A0A9W6R8T9"/>
<dbReference type="CDD" id="cd02440">
    <property type="entry name" value="AdoMet_MTases"/>
    <property type="match status" value="1"/>
</dbReference>
<name>A0A9W6R8T9_9PSEU</name>
<dbReference type="RefSeq" id="WP_285490751.1">
    <property type="nucleotide sequence ID" value="NZ_BSTI01000032.1"/>
</dbReference>
<proteinExistence type="predicted"/>
<dbReference type="EMBL" id="BSTI01000032">
    <property type="protein sequence ID" value="GLY71159.1"/>
    <property type="molecule type" value="Genomic_DNA"/>
</dbReference>
<dbReference type="GO" id="GO:0032259">
    <property type="term" value="P:methylation"/>
    <property type="evidence" value="ECO:0007669"/>
    <property type="project" value="UniProtKB-KW"/>
</dbReference>
<evidence type="ECO:0000256" key="1">
    <source>
        <dbReference type="ARBA" id="ARBA00022679"/>
    </source>
</evidence>